<proteinExistence type="predicted"/>
<evidence type="ECO:0000256" key="1">
    <source>
        <dbReference type="SAM" id="MobiDB-lite"/>
    </source>
</evidence>
<dbReference type="Proteomes" id="UP000789524">
    <property type="component" value="Unassembled WGS sequence"/>
</dbReference>
<dbReference type="AlphaFoldDB" id="A0A8J2W5B1"/>
<evidence type="ECO:0000313" key="3">
    <source>
        <dbReference type="Proteomes" id="UP000789524"/>
    </source>
</evidence>
<dbReference type="EMBL" id="CAKASE010000062">
    <property type="protein sequence ID" value="CAG9569084.1"/>
    <property type="molecule type" value="Genomic_DNA"/>
</dbReference>
<accession>A0A8J2W5B1</accession>
<reference evidence="2" key="1">
    <citation type="submission" date="2021-09" db="EMBL/GenBank/DDBJ databases">
        <authorList>
            <person name="Martin H S."/>
        </authorList>
    </citation>
    <scope>NUCLEOTIDE SEQUENCE</scope>
</reference>
<organism evidence="2 3">
    <name type="scientific">Danaus chrysippus</name>
    <name type="common">African queen</name>
    <dbReference type="NCBI Taxonomy" id="151541"/>
    <lineage>
        <taxon>Eukaryota</taxon>
        <taxon>Metazoa</taxon>
        <taxon>Ecdysozoa</taxon>
        <taxon>Arthropoda</taxon>
        <taxon>Hexapoda</taxon>
        <taxon>Insecta</taxon>
        <taxon>Pterygota</taxon>
        <taxon>Neoptera</taxon>
        <taxon>Endopterygota</taxon>
        <taxon>Lepidoptera</taxon>
        <taxon>Glossata</taxon>
        <taxon>Ditrysia</taxon>
        <taxon>Papilionoidea</taxon>
        <taxon>Nymphalidae</taxon>
        <taxon>Danainae</taxon>
        <taxon>Danaini</taxon>
        <taxon>Danaina</taxon>
        <taxon>Danaus</taxon>
        <taxon>Anosia</taxon>
    </lineage>
</organism>
<feature type="region of interest" description="Disordered" evidence="1">
    <location>
        <begin position="12"/>
        <end position="34"/>
    </location>
</feature>
<keyword evidence="3" id="KW-1185">Reference proteome</keyword>
<feature type="compositionally biased region" description="Basic and acidic residues" evidence="1">
    <location>
        <begin position="12"/>
        <end position="23"/>
    </location>
</feature>
<sequence>MPSALSRLVLEEQKEASVEEESHMAGAGRPSAAADGRRVLLRRPGPAIYGPHAHTRACSYTPTRTQAQRSQARLSAKGNGGAIVNL</sequence>
<name>A0A8J2W5B1_9NEOP</name>
<comment type="caution">
    <text evidence="2">The sequence shown here is derived from an EMBL/GenBank/DDBJ whole genome shotgun (WGS) entry which is preliminary data.</text>
</comment>
<evidence type="ECO:0000313" key="2">
    <source>
        <dbReference type="EMBL" id="CAG9569084.1"/>
    </source>
</evidence>
<protein>
    <submittedName>
        <fullName evidence="2">(African queen) hypothetical protein</fullName>
    </submittedName>
</protein>
<gene>
    <name evidence="2" type="ORF">DCHRY22_LOCUS8642</name>
</gene>